<protein>
    <submittedName>
        <fullName evidence="1">Uncharacterized protein</fullName>
    </submittedName>
</protein>
<accession>A0A1M5V2G6</accession>
<evidence type="ECO:0000313" key="1">
    <source>
        <dbReference type="EMBL" id="SHH69409.1"/>
    </source>
</evidence>
<dbReference type="Proteomes" id="UP000189796">
    <property type="component" value="Chromosome I"/>
</dbReference>
<dbReference type="EMBL" id="LT670817">
    <property type="protein sequence ID" value="SHH69409.1"/>
    <property type="molecule type" value="Genomic_DNA"/>
</dbReference>
<organism evidence="1 2">
    <name type="scientific">Bradyrhizobium erythrophlei</name>
    <dbReference type="NCBI Taxonomy" id="1437360"/>
    <lineage>
        <taxon>Bacteria</taxon>
        <taxon>Pseudomonadati</taxon>
        <taxon>Pseudomonadota</taxon>
        <taxon>Alphaproteobacteria</taxon>
        <taxon>Hyphomicrobiales</taxon>
        <taxon>Nitrobacteraceae</taxon>
        <taxon>Bradyrhizobium</taxon>
    </lineage>
</organism>
<reference evidence="1 2" key="1">
    <citation type="submission" date="2016-11" db="EMBL/GenBank/DDBJ databases">
        <authorList>
            <person name="Jaros S."/>
            <person name="Januszkiewicz K."/>
            <person name="Wedrychowicz H."/>
        </authorList>
    </citation>
    <scope>NUCLEOTIDE SEQUENCE [LARGE SCALE GENOMIC DNA]</scope>
    <source>
        <strain evidence="1 2">GAS138</strain>
    </source>
</reference>
<evidence type="ECO:0000313" key="2">
    <source>
        <dbReference type="Proteomes" id="UP000189796"/>
    </source>
</evidence>
<name>A0A1M5V2G6_9BRAD</name>
<dbReference type="AlphaFoldDB" id="A0A1M5V2G6"/>
<sequence length="55" mass="5986">MRSIWQPSRMIAIAVVIVSGTGAIALARPHPISEPVLGTEWQCSRAAFVVTCNHR</sequence>
<gene>
    <name evidence="1" type="ORF">SAMN05443248_5723</name>
</gene>
<proteinExistence type="predicted"/>